<evidence type="ECO:0000313" key="3">
    <source>
        <dbReference type="Proteomes" id="UP000823775"/>
    </source>
</evidence>
<proteinExistence type="predicted"/>
<sequence length="248" mass="27022">MASGDSGEAHGRDNRKHKWFIKPNCVERKLVKPHKDQVVNCQGAIQQTQSFVITTAIVFLNLGIFARLVEDIGLKVDLLGTFLEQDLNLGFSSDFKTITELIQVPNYDGSNKDNNSVISFHIGSSSSSSSVFFLYRHFFSISSAFGDGVDYRVTSSRGLSTSFMTMPSSVYNNSSGFSLMPSLNFSLDNGLGNNNNNLQETNTTSGRFLFPFVGLKQVSSTSDGGANENVGDQSTNGYWNGMLGGGSW</sequence>
<dbReference type="EMBL" id="JACEIK010000876">
    <property type="protein sequence ID" value="MCD7463297.1"/>
    <property type="molecule type" value="Genomic_DNA"/>
</dbReference>
<protein>
    <submittedName>
        <fullName evidence="2">Uncharacterized protein</fullName>
    </submittedName>
</protein>
<feature type="region of interest" description="Disordered" evidence="1">
    <location>
        <begin position="221"/>
        <end position="248"/>
    </location>
</feature>
<gene>
    <name evidence="2" type="ORF">HAX54_050288</name>
</gene>
<comment type="caution">
    <text evidence="2">The sequence shown here is derived from an EMBL/GenBank/DDBJ whole genome shotgun (WGS) entry which is preliminary data.</text>
</comment>
<reference evidence="2 3" key="1">
    <citation type="journal article" date="2021" name="BMC Genomics">
        <title>Datura genome reveals duplications of psychoactive alkaloid biosynthetic genes and high mutation rate following tissue culture.</title>
        <authorList>
            <person name="Rajewski A."/>
            <person name="Carter-House D."/>
            <person name="Stajich J."/>
            <person name="Litt A."/>
        </authorList>
    </citation>
    <scope>NUCLEOTIDE SEQUENCE [LARGE SCALE GENOMIC DNA]</scope>
    <source>
        <strain evidence="2">AR-01</strain>
    </source>
</reference>
<dbReference type="Proteomes" id="UP000823775">
    <property type="component" value="Unassembled WGS sequence"/>
</dbReference>
<evidence type="ECO:0000256" key="1">
    <source>
        <dbReference type="SAM" id="MobiDB-lite"/>
    </source>
</evidence>
<keyword evidence="3" id="KW-1185">Reference proteome</keyword>
<organism evidence="2 3">
    <name type="scientific">Datura stramonium</name>
    <name type="common">Jimsonweed</name>
    <name type="synonym">Common thornapple</name>
    <dbReference type="NCBI Taxonomy" id="4076"/>
    <lineage>
        <taxon>Eukaryota</taxon>
        <taxon>Viridiplantae</taxon>
        <taxon>Streptophyta</taxon>
        <taxon>Embryophyta</taxon>
        <taxon>Tracheophyta</taxon>
        <taxon>Spermatophyta</taxon>
        <taxon>Magnoliopsida</taxon>
        <taxon>eudicotyledons</taxon>
        <taxon>Gunneridae</taxon>
        <taxon>Pentapetalae</taxon>
        <taxon>asterids</taxon>
        <taxon>lamiids</taxon>
        <taxon>Solanales</taxon>
        <taxon>Solanaceae</taxon>
        <taxon>Solanoideae</taxon>
        <taxon>Datureae</taxon>
        <taxon>Datura</taxon>
    </lineage>
</organism>
<evidence type="ECO:0000313" key="2">
    <source>
        <dbReference type="EMBL" id="MCD7463297.1"/>
    </source>
</evidence>
<name>A0ABS8SW80_DATST</name>
<feature type="compositionally biased region" description="Polar residues" evidence="1">
    <location>
        <begin position="221"/>
        <end position="238"/>
    </location>
</feature>
<accession>A0ABS8SW80</accession>